<dbReference type="GO" id="GO:0004721">
    <property type="term" value="F:phosphoprotein phosphatase activity"/>
    <property type="evidence" value="ECO:0007669"/>
    <property type="project" value="TreeGrafter"/>
</dbReference>
<evidence type="ECO:0000256" key="6">
    <source>
        <dbReference type="ARBA" id="ARBA00022777"/>
    </source>
</evidence>
<dbReference type="SMART" id="SM00387">
    <property type="entry name" value="HATPase_c"/>
    <property type="match status" value="1"/>
</dbReference>
<evidence type="ECO:0000313" key="13">
    <source>
        <dbReference type="EMBL" id="OGZ18012.1"/>
    </source>
</evidence>
<evidence type="ECO:0000256" key="5">
    <source>
        <dbReference type="ARBA" id="ARBA00022679"/>
    </source>
</evidence>
<keyword evidence="7" id="KW-0902">Two-component regulatory system</keyword>
<dbReference type="PRINTS" id="PR00344">
    <property type="entry name" value="BCTRLSENSOR"/>
</dbReference>
<dbReference type="CDD" id="cd00075">
    <property type="entry name" value="HATPase"/>
    <property type="match status" value="1"/>
</dbReference>
<dbReference type="Proteomes" id="UP000178893">
    <property type="component" value="Unassembled WGS sequence"/>
</dbReference>
<keyword evidence="4" id="KW-0597">Phosphoprotein</keyword>
<dbReference type="InterPro" id="IPR003594">
    <property type="entry name" value="HATPase_dom"/>
</dbReference>
<dbReference type="NCBIfam" id="TIGR00229">
    <property type="entry name" value="sensory_box"/>
    <property type="match status" value="1"/>
</dbReference>
<dbReference type="Gene3D" id="1.10.287.130">
    <property type="match status" value="1"/>
</dbReference>
<dbReference type="CDD" id="cd06225">
    <property type="entry name" value="HAMP"/>
    <property type="match status" value="1"/>
</dbReference>
<sequence>MLKRSIFIKILILIISLSFILGISIFFVALREANQSLEQALIEESKLFSQIVAKDIEAGYLVHILKSKSLTEIIPFEEVLFLWIVQPDAKIYFADNPKMVGKEVKDSAVGAKEVIIKESVFQETGEKIKLLVRPLDIGIEEGDWTLFMGISLESVKTAKERLILVSSASFSLALIFFILISFFWARKVIKPIKKLEKGVMIIGKGDLDHQIEINTGDEIEELGNAFNLMTRDLKKQYLALEGEKNKTLAIINNFSDGILLLDKNNKILLINPKANSFFKFNIKNSVGKPIPEFLKITSFKPLAESLNKERKKEFFRQEFKISENLVLEMSTVPVMTGREKLGTLVILHNITREKLIDKMKSEFVSLAAHQLRTPLSAIKWTIRIILDEELGKINKEQRDFLEGSYQSNERMIYLINDLLNVARIEEGRFLYELSLTDIEELIESIIDSFKSEAERKKIKLEFSKPVKKTVKIILDSKKIKMVIENLIDNALRYNHHGGEVVISLKQGKKEIEVSIKDNGIGILAVEQPRIFSKFFRGAEVMKMDTKGNGLGLYIAKNIIDAHKGKIWFESSEGKGTTFYLVLPIRRKV</sequence>
<keyword evidence="9" id="KW-0812">Transmembrane</keyword>
<comment type="catalytic activity">
    <reaction evidence="1">
        <text>ATP + protein L-histidine = ADP + protein N-phospho-L-histidine.</text>
        <dbReference type="EC" id="2.7.13.3"/>
    </reaction>
</comment>
<dbReference type="GO" id="GO:0006355">
    <property type="term" value="P:regulation of DNA-templated transcription"/>
    <property type="evidence" value="ECO:0007669"/>
    <property type="project" value="InterPro"/>
</dbReference>
<dbReference type="FunFam" id="3.30.565.10:FF:000006">
    <property type="entry name" value="Sensor histidine kinase WalK"/>
    <property type="match status" value="1"/>
</dbReference>
<comment type="subcellular location">
    <subcellularLocation>
        <location evidence="2">Membrane</location>
    </subcellularLocation>
</comment>
<dbReference type="InterPro" id="IPR036890">
    <property type="entry name" value="HATPase_C_sf"/>
</dbReference>
<dbReference type="SUPFAM" id="SSF47384">
    <property type="entry name" value="Homodimeric domain of signal transducing histidine kinase"/>
    <property type="match status" value="1"/>
</dbReference>
<dbReference type="InterPro" id="IPR004358">
    <property type="entry name" value="Sig_transdc_His_kin-like_C"/>
</dbReference>
<feature type="domain" description="HAMP" evidence="12">
    <location>
        <begin position="186"/>
        <end position="238"/>
    </location>
</feature>
<dbReference type="AlphaFoldDB" id="A0A1G2DX97"/>
<dbReference type="InterPro" id="IPR036097">
    <property type="entry name" value="HisK_dim/P_sf"/>
</dbReference>
<dbReference type="SUPFAM" id="SSF55785">
    <property type="entry name" value="PYP-like sensor domain (PAS domain)"/>
    <property type="match status" value="1"/>
</dbReference>
<gene>
    <name evidence="13" type="ORF">A2V72_02005</name>
</gene>
<keyword evidence="8 9" id="KW-0472">Membrane</keyword>
<keyword evidence="5" id="KW-0808">Transferase</keyword>
<dbReference type="Gene3D" id="6.10.340.10">
    <property type="match status" value="1"/>
</dbReference>
<dbReference type="SUPFAM" id="SSF158472">
    <property type="entry name" value="HAMP domain-like"/>
    <property type="match status" value="1"/>
</dbReference>
<evidence type="ECO:0000259" key="12">
    <source>
        <dbReference type="PROSITE" id="PS50885"/>
    </source>
</evidence>
<dbReference type="SMART" id="SM00388">
    <property type="entry name" value="HisKA"/>
    <property type="match status" value="1"/>
</dbReference>
<dbReference type="InterPro" id="IPR005467">
    <property type="entry name" value="His_kinase_dom"/>
</dbReference>
<feature type="domain" description="PAS" evidence="11">
    <location>
        <begin position="243"/>
        <end position="313"/>
    </location>
</feature>
<feature type="transmembrane region" description="Helical" evidence="9">
    <location>
        <begin position="6"/>
        <end position="30"/>
    </location>
</feature>
<dbReference type="CDD" id="cd00130">
    <property type="entry name" value="PAS"/>
    <property type="match status" value="1"/>
</dbReference>
<evidence type="ECO:0000259" key="11">
    <source>
        <dbReference type="PROSITE" id="PS50112"/>
    </source>
</evidence>
<dbReference type="EMBL" id="MHLW01000020">
    <property type="protein sequence ID" value="OGZ18012.1"/>
    <property type="molecule type" value="Genomic_DNA"/>
</dbReference>
<dbReference type="InterPro" id="IPR050351">
    <property type="entry name" value="BphY/WalK/GraS-like"/>
</dbReference>
<organism evidence="13 14">
    <name type="scientific">Candidatus Nealsonbacteria bacterium RBG_13_37_56</name>
    <dbReference type="NCBI Taxonomy" id="1801661"/>
    <lineage>
        <taxon>Bacteria</taxon>
        <taxon>Candidatus Nealsoniibacteriota</taxon>
    </lineage>
</organism>
<accession>A0A1G2DX97</accession>
<dbReference type="Gene3D" id="3.30.450.20">
    <property type="entry name" value="PAS domain"/>
    <property type="match status" value="1"/>
</dbReference>
<dbReference type="InterPro" id="IPR013767">
    <property type="entry name" value="PAS_fold"/>
</dbReference>
<dbReference type="Gene3D" id="3.30.565.10">
    <property type="entry name" value="Histidine kinase-like ATPase, C-terminal domain"/>
    <property type="match status" value="1"/>
</dbReference>
<dbReference type="Pfam" id="PF00512">
    <property type="entry name" value="HisKA"/>
    <property type="match status" value="1"/>
</dbReference>
<dbReference type="InterPro" id="IPR003661">
    <property type="entry name" value="HisK_dim/P_dom"/>
</dbReference>
<evidence type="ECO:0000256" key="7">
    <source>
        <dbReference type="ARBA" id="ARBA00023012"/>
    </source>
</evidence>
<evidence type="ECO:0000256" key="8">
    <source>
        <dbReference type="ARBA" id="ARBA00023136"/>
    </source>
</evidence>
<proteinExistence type="predicted"/>
<dbReference type="InterPro" id="IPR000014">
    <property type="entry name" value="PAS"/>
</dbReference>
<keyword evidence="9" id="KW-1133">Transmembrane helix</keyword>
<comment type="caution">
    <text evidence="13">The sequence shown here is derived from an EMBL/GenBank/DDBJ whole genome shotgun (WGS) entry which is preliminary data.</text>
</comment>
<evidence type="ECO:0000256" key="9">
    <source>
        <dbReference type="SAM" id="Phobius"/>
    </source>
</evidence>
<dbReference type="SMART" id="SM00091">
    <property type="entry name" value="PAS"/>
    <property type="match status" value="1"/>
</dbReference>
<feature type="transmembrane region" description="Helical" evidence="9">
    <location>
        <begin position="162"/>
        <end position="185"/>
    </location>
</feature>
<dbReference type="CDD" id="cd00082">
    <property type="entry name" value="HisKA"/>
    <property type="match status" value="1"/>
</dbReference>
<evidence type="ECO:0000259" key="10">
    <source>
        <dbReference type="PROSITE" id="PS50109"/>
    </source>
</evidence>
<dbReference type="PANTHER" id="PTHR45453:SF1">
    <property type="entry name" value="PHOSPHATE REGULON SENSOR PROTEIN PHOR"/>
    <property type="match status" value="1"/>
</dbReference>
<dbReference type="GO" id="GO:0000155">
    <property type="term" value="F:phosphorelay sensor kinase activity"/>
    <property type="evidence" value="ECO:0007669"/>
    <property type="project" value="InterPro"/>
</dbReference>
<dbReference type="Pfam" id="PF00672">
    <property type="entry name" value="HAMP"/>
    <property type="match status" value="1"/>
</dbReference>
<dbReference type="InterPro" id="IPR035965">
    <property type="entry name" value="PAS-like_dom_sf"/>
</dbReference>
<evidence type="ECO:0000256" key="3">
    <source>
        <dbReference type="ARBA" id="ARBA00012438"/>
    </source>
</evidence>
<dbReference type="PROSITE" id="PS50112">
    <property type="entry name" value="PAS"/>
    <property type="match status" value="1"/>
</dbReference>
<evidence type="ECO:0000256" key="1">
    <source>
        <dbReference type="ARBA" id="ARBA00000085"/>
    </source>
</evidence>
<name>A0A1G2DX97_9BACT</name>
<dbReference type="SMART" id="SM00304">
    <property type="entry name" value="HAMP"/>
    <property type="match status" value="1"/>
</dbReference>
<dbReference type="InterPro" id="IPR003660">
    <property type="entry name" value="HAMP_dom"/>
</dbReference>
<reference evidence="13 14" key="1">
    <citation type="journal article" date="2016" name="Nat. Commun.">
        <title>Thousands of microbial genomes shed light on interconnected biogeochemical processes in an aquifer system.</title>
        <authorList>
            <person name="Anantharaman K."/>
            <person name="Brown C.T."/>
            <person name="Hug L.A."/>
            <person name="Sharon I."/>
            <person name="Castelle C.J."/>
            <person name="Probst A.J."/>
            <person name="Thomas B.C."/>
            <person name="Singh A."/>
            <person name="Wilkins M.J."/>
            <person name="Karaoz U."/>
            <person name="Brodie E.L."/>
            <person name="Williams K.H."/>
            <person name="Hubbard S.S."/>
            <person name="Banfield J.F."/>
        </authorList>
    </citation>
    <scope>NUCLEOTIDE SEQUENCE [LARGE SCALE GENOMIC DNA]</scope>
</reference>
<dbReference type="GO" id="GO:0005886">
    <property type="term" value="C:plasma membrane"/>
    <property type="evidence" value="ECO:0007669"/>
    <property type="project" value="TreeGrafter"/>
</dbReference>
<protein>
    <recommendedName>
        <fullName evidence="3">histidine kinase</fullName>
        <ecNumber evidence="3">2.7.13.3</ecNumber>
    </recommendedName>
</protein>
<dbReference type="PANTHER" id="PTHR45453">
    <property type="entry name" value="PHOSPHATE REGULON SENSOR PROTEIN PHOR"/>
    <property type="match status" value="1"/>
</dbReference>
<evidence type="ECO:0000256" key="2">
    <source>
        <dbReference type="ARBA" id="ARBA00004370"/>
    </source>
</evidence>
<evidence type="ECO:0000256" key="4">
    <source>
        <dbReference type="ARBA" id="ARBA00022553"/>
    </source>
</evidence>
<keyword evidence="6" id="KW-0418">Kinase</keyword>
<evidence type="ECO:0000313" key="14">
    <source>
        <dbReference type="Proteomes" id="UP000178893"/>
    </source>
</evidence>
<dbReference type="PROSITE" id="PS50885">
    <property type="entry name" value="HAMP"/>
    <property type="match status" value="1"/>
</dbReference>
<dbReference type="SUPFAM" id="SSF55874">
    <property type="entry name" value="ATPase domain of HSP90 chaperone/DNA topoisomerase II/histidine kinase"/>
    <property type="match status" value="1"/>
</dbReference>
<dbReference type="Pfam" id="PF00989">
    <property type="entry name" value="PAS"/>
    <property type="match status" value="1"/>
</dbReference>
<dbReference type="Pfam" id="PF02518">
    <property type="entry name" value="HATPase_c"/>
    <property type="match status" value="1"/>
</dbReference>
<feature type="domain" description="Histidine kinase" evidence="10">
    <location>
        <begin position="366"/>
        <end position="586"/>
    </location>
</feature>
<dbReference type="PROSITE" id="PS50109">
    <property type="entry name" value="HIS_KIN"/>
    <property type="match status" value="1"/>
</dbReference>
<dbReference type="GO" id="GO:0016036">
    <property type="term" value="P:cellular response to phosphate starvation"/>
    <property type="evidence" value="ECO:0007669"/>
    <property type="project" value="TreeGrafter"/>
</dbReference>
<dbReference type="EC" id="2.7.13.3" evidence="3"/>